<feature type="transmembrane region" description="Helical" evidence="1">
    <location>
        <begin position="92"/>
        <end position="110"/>
    </location>
</feature>
<dbReference type="EMBL" id="LRHK01000001">
    <property type="protein sequence ID" value="KWX18997.1"/>
    <property type="molecule type" value="Genomic_DNA"/>
</dbReference>
<proteinExistence type="predicted"/>
<organism evidence="2 3">
    <name type="scientific">Enterococcus faecium</name>
    <name type="common">Streptococcus faecium</name>
    <dbReference type="NCBI Taxonomy" id="1352"/>
    <lineage>
        <taxon>Bacteria</taxon>
        <taxon>Bacillati</taxon>
        <taxon>Bacillota</taxon>
        <taxon>Bacilli</taxon>
        <taxon>Lactobacillales</taxon>
        <taxon>Enterococcaceae</taxon>
        <taxon>Enterococcus</taxon>
    </lineage>
</organism>
<dbReference type="Pfam" id="PF04276">
    <property type="entry name" value="DUF443"/>
    <property type="match status" value="1"/>
</dbReference>
<name>A0A132P9S4_ENTFC</name>
<feature type="transmembrane region" description="Helical" evidence="1">
    <location>
        <begin position="175"/>
        <end position="194"/>
    </location>
</feature>
<feature type="transmembrane region" description="Helical" evidence="1">
    <location>
        <begin position="200"/>
        <end position="219"/>
    </location>
</feature>
<reference evidence="2 3" key="1">
    <citation type="submission" date="2016-01" db="EMBL/GenBank/DDBJ databases">
        <title>Molecular Mechanisms for transfer of large genomic segments between Enterococcus faecium strains.</title>
        <authorList>
            <person name="Garcia-Solache M.A."/>
            <person name="Lebreton F."/>
            <person name="Mclaughlin R.E."/>
            <person name="Whiteaker J.D."/>
            <person name="Gilmore M.S."/>
            <person name="Rice L.B."/>
        </authorList>
    </citation>
    <scope>NUCLEOTIDE SEQUENCE [LARGE SCALE GENOMIC DNA]</scope>
    <source>
        <strain evidence="2 3">D344RRF x C68</strain>
    </source>
</reference>
<evidence type="ECO:0000256" key="1">
    <source>
        <dbReference type="SAM" id="Phobius"/>
    </source>
</evidence>
<keyword evidence="1" id="KW-0472">Membrane</keyword>
<keyword evidence="1" id="KW-1133">Transmembrane helix</keyword>
<dbReference type="AlphaFoldDB" id="A0A132P9S4"/>
<protein>
    <recommendedName>
        <fullName evidence="4">DUF443 family protein</fullName>
    </recommendedName>
</protein>
<dbReference type="Proteomes" id="UP000070452">
    <property type="component" value="Unassembled WGS sequence"/>
</dbReference>
<evidence type="ECO:0000313" key="3">
    <source>
        <dbReference type="Proteomes" id="UP000070452"/>
    </source>
</evidence>
<evidence type="ECO:0000313" key="2">
    <source>
        <dbReference type="EMBL" id="KWX18997.1"/>
    </source>
</evidence>
<sequence length="231" mass="26691">MELEELGVETVRLWIFMKNFRSALRYVILESKSGYYLIDTDHYTFWGGYLFPIFNWIIPHKVMKINLPAEEINRLILNKDLQRKREKEHSNVAWIGPAFAVVTSSIVGPMLESIYSDFSIGIRYLFVTLSIAVLLCIKGYVSKKNKDILTLIGVNNLSSTKIILFPESIKEGSRLLIIFIMLILFSVLFGVMFIDTNNWFILAGVMLFSSFYLFSNALLAQRGKYKFKILD</sequence>
<comment type="caution">
    <text evidence="2">The sequence shown here is derived from an EMBL/GenBank/DDBJ whole genome shotgun (WGS) entry which is preliminary data.</text>
</comment>
<dbReference type="NCBIfam" id="TIGR01218">
    <property type="entry name" value="Gpos_tandem_5TM"/>
    <property type="match status" value="1"/>
</dbReference>
<feature type="transmembrane region" description="Helical" evidence="1">
    <location>
        <begin position="122"/>
        <end position="141"/>
    </location>
</feature>
<evidence type="ECO:0008006" key="4">
    <source>
        <dbReference type="Google" id="ProtNLM"/>
    </source>
</evidence>
<dbReference type="InterPro" id="IPR005915">
    <property type="entry name" value="Tandem_5TM"/>
</dbReference>
<keyword evidence="1" id="KW-0812">Transmembrane</keyword>
<accession>A0A132P9S4</accession>
<gene>
    <name evidence="2" type="ORF">AWT83_11145</name>
</gene>